<organism evidence="2 3">
    <name type="scientific">Marinobacterium lutimaris</name>
    <dbReference type="NCBI Taxonomy" id="568106"/>
    <lineage>
        <taxon>Bacteria</taxon>
        <taxon>Pseudomonadati</taxon>
        <taxon>Pseudomonadota</taxon>
        <taxon>Gammaproteobacteria</taxon>
        <taxon>Oceanospirillales</taxon>
        <taxon>Oceanospirillaceae</taxon>
        <taxon>Marinobacterium</taxon>
    </lineage>
</organism>
<proteinExistence type="predicted"/>
<evidence type="ECO:0000313" key="2">
    <source>
        <dbReference type="EMBL" id="SEG16375.1"/>
    </source>
</evidence>
<keyword evidence="1" id="KW-0175">Coiled coil</keyword>
<dbReference type="Proteomes" id="UP000236745">
    <property type="component" value="Unassembled WGS sequence"/>
</dbReference>
<dbReference type="EMBL" id="FNVQ01000001">
    <property type="protein sequence ID" value="SEG16375.1"/>
    <property type="molecule type" value="Genomic_DNA"/>
</dbReference>
<dbReference type="RefSeq" id="WP_104002431.1">
    <property type="nucleotide sequence ID" value="NZ_FNVQ01000001.1"/>
</dbReference>
<dbReference type="AlphaFoldDB" id="A0A1H5XXW3"/>
<reference evidence="2 3" key="1">
    <citation type="submission" date="2016-10" db="EMBL/GenBank/DDBJ databases">
        <authorList>
            <person name="de Groot N.N."/>
        </authorList>
    </citation>
    <scope>NUCLEOTIDE SEQUENCE [LARGE SCALE GENOMIC DNA]</scope>
    <source>
        <strain evidence="2 3">DSM 22012</strain>
    </source>
</reference>
<evidence type="ECO:0000256" key="1">
    <source>
        <dbReference type="SAM" id="Coils"/>
    </source>
</evidence>
<protein>
    <submittedName>
        <fullName evidence="2">Uncharacterized protein</fullName>
    </submittedName>
</protein>
<accession>A0A1H5XXW3</accession>
<feature type="coiled-coil region" evidence="1">
    <location>
        <begin position="62"/>
        <end position="89"/>
    </location>
</feature>
<evidence type="ECO:0000313" key="3">
    <source>
        <dbReference type="Proteomes" id="UP000236745"/>
    </source>
</evidence>
<name>A0A1H5XXW3_9GAMM</name>
<keyword evidence="3" id="KW-1185">Reference proteome</keyword>
<dbReference type="OrthoDB" id="9991060at2"/>
<sequence>MSNFPALINGDNRPLLWSYALNQVEGEKLPTNSVTILMEPNTDYDESGEYPGRPLSSVTLTRAELREMLKALDEDIERLRRNCPDIEFE</sequence>
<gene>
    <name evidence="2" type="ORF">SAMN05444390_1011538</name>
</gene>